<evidence type="ECO:0000313" key="2">
    <source>
        <dbReference type="EMBL" id="KLU66406.1"/>
    </source>
</evidence>
<dbReference type="GO" id="GO:0006313">
    <property type="term" value="P:DNA transposition"/>
    <property type="evidence" value="ECO:0007669"/>
    <property type="project" value="InterPro"/>
</dbReference>
<comment type="caution">
    <text evidence="2">The sequence shown here is derived from an EMBL/GenBank/DDBJ whole genome shotgun (WGS) entry which is preliminary data.</text>
</comment>
<feature type="domain" description="Transposase IS4-like" evidence="1">
    <location>
        <begin position="120"/>
        <end position="364"/>
    </location>
</feature>
<dbReference type="Proteomes" id="UP000036356">
    <property type="component" value="Unassembled WGS sequence"/>
</dbReference>
<dbReference type="PATRIC" id="fig|476652.3.peg.1866"/>
<dbReference type="GO" id="GO:0003677">
    <property type="term" value="F:DNA binding"/>
    <property type="evidence" value="ECO:0007669"/>
    <property type="project" value="InterPro"/>
</dbReference>
<keyword evidence="3" id="KW-1185">Reference proteome</keyword>
<evidence type="ECO:0000259" key="1">
    <source>
        <dbReference type="Pfam" id="PF01609"/>
    </source>
</evidence>
<name>A0A0J1IP09_9FIRM</name>
<accession>A0A0J1IP09</accession>
<gene>
    <name evidence="2" type="ORF">DEAC_c18050</name>
</gene>
<dbReference type="EMBL" id="LDZY01000005">
    <property type="protein sequence ID" value="KLU66406.1"/>
    <property type="molecule type" value="Genomic_DNA"/>
</dbReference>
<dbReference type="InterPro" id="IPR002559">
    <property type="entry name" value="Transposase_11"/>
</dbReference>
<organism evidence="2 3">
    <name type="scientific">Desulfosporosinus acididurans</name>
    <dbReference type="NCBI Taxonomy" id="476652"/>
    <lineage>
        <taxon>Bacteria</taxon>
        <taxon>Bacillati</taxon>
        <taxon>Bacillota</taxon>
        <taxon>Clostridia</taxon>
        <taxon>Eubacteriales</taxon>
        <taxon>Desulfitobacteriaceae</taxon>
        <taxon>Desulfosporosinus</taxon>
    </lineage>
</organism>
<proteinExistence type="predicted"/>
<reference evidence="2 3" key="1">
    <citation type="submission" date="2015-06" db="EMBL/GenBank/DDBJ databases">
        <title>Draft genome of the moderately acidophilic sulfate reducer Candidatus Desulfosporosinus acididurans strain M1.</title>
        <authorList>
            <person name="Poehlein A."/>
            <person name="Petzsch P."/>
            <person name="Johnson B.D."/>
            <person name="Schloemann M."/>
            <person name="Daniel R."/>
            <person name="Muehling M."/>
        </authorList>
    </citation>
    <scope>NUCLEOTIDE SEQUENCE [LARGE SCALE GENOMIC DNA]</scope>
    <source>
        <strain evidence="2 3">M1</strain>
    </source>
</reference>
<dbReference type="GO" id="GO:0004803">
    <property type="term" value="F:transposase activity"/>
    <property type="evidence" value="ECO:0007669"/>
    <property type="project" value="InterPro"/>
</dbReference>
<dbReference type="InterPro" id="IPR012337">
    <property type="entry name" value="RNaseH-like_sf"/>
</dbReference>
<dbReference type="Pfam" id="PF01609">
    <property type="entry name" value="DDE_Tnp_1"/>
    <property type="match status" value="1"/>
</dbReference>
<dbReference type="RefSeq" id="WP_242847107.1">
    <property type="nucleotide sequence ID" value="NZ_LDZY01000005.1"/>
</dbReference>
<sequence>MRKNYFVKLVRYMKNVYHLEHGLNKLSDGRVNPTYRTSQVILPVLLGFLLRIKSFNELNFMIKNNEFSKLFPRGTKLPKIDAIRDTLKVMDIDGLKQVNQNIVKTAVENKVFDNGTIDGYTVVAIDGTKFFGSNKKSCPECLKNTKGNKIHSFHSGAVISTVGKGPKLVIGFEMYRPGEDSASKDEGELNVAKRLLSSIMKSQKRLMDVVVYDALACNSVWINHCKNLGIGTIVRAKNNNNKSLRSARKKTNKSKTVDVWEDERGFEKVEVYESIFTMDNVEQPLRFVKFAMKHKDKKRTQIMIVTTCNDMALKTLFKIIRARWDIENSIFNNLKSECGLEHCFVHDGNAVEAVLNLIFISSNITQLFLVRRLRDHFTTQREMVRLLLKGLYLMKYKDELVFSSS</sequence>
<evidence type="ECO:0000313" key="3">
    <source>
        <dbReference type="Proteomes" id="UP000036356"/>
    </source>
</evidence>
<dbReference type="AlphaFoldDB" id="A0A0J1IP09"/>
<protein>
    <submittedName>
        <fullName evidence="2">Transposase DDE domain protein</fullName>
    </submittedName>
</protein>
<dbReference type="SUPFAM" id="SSF53098">
    <property type="entry name" value="Ribonuclease H-like"/>
    <property type="match status" value="1"/>
</dbReference>